<keyword evidence="3" id="KW-1185">Reference proteome</keyword>
<keyword evidence="2" id="KW-0031">Aminopeptidase</keyword>
<dbReference type="EMBL" id="FOHE01000010">
    <property type="protein sequence ID" value="SET38536.1"/>
    <property type="molecule type" value="Genomic_DNA"/>
</dbReference>
<accession>A0A1I0E0G4</accession>
<dbReference type="InterPro" id="IPR016117">
    <property type="entry name" value="ArgJ-like_dom_sf"/>
</dbReference>
<dbReference type="InterPro" id="IPR005321">
    <property type="entry name" value="Peptidase_S58_DmpA"/>
</dbReference>
<keyword evidence="2" id="KW-0645">Protease</keyword>
<dbReference type="Pfam" id="PF03576">
    <property type="entry name" value="Peptidase_S58"/>
    <property type="match status" value="1"/>
</dbReference>
<keyword evidence="2" id="KW-0378">Hydrolase</keyword>
<dbReference type="OrthoDB" id="9770388at2"/>
<sequence length="333" mass="35741">MSLQKGKKNCITDVADVQVGHVTLYEKLNDTDTICTGVTAILPHKGNLFSEKLHAASYVINGFGKTSGLVQLEELGLLESPIMLTNTLSVGPVMEGTLRYMLSQHEEIGESAGTINLVVGECNDSHLNSSRLQAIRPEHAIKAIENASTSAVEEGAVGAGKGMMCFGYKGGIGTASRIVTSADTKYTVGCLVLTNFGQRDQALFADFPKIEIDTPDGSIMMIIATDAPLYDRQLKRLAKHTTAGLARTGSHISHGSGDIAIAFSTGNKYSHHANAHTESMTYIRDSHKVMNQLFQAVIESTEEAIISSLKHAETTEGKRGRVVKKAPLPSIEQ</sequence>
<evidence type="ECO:0000313" key="3">
    <source>
        <dbReference type="Proteomes" id="UP000198618"/>
    </source>
</evidence>
<comment type="similarity">
    <text evidence="1">Belongs to the peptidase S58 family.</text>
</comment>
<dbReference type="GO" id="GO:0004177">
    <property type="term" value="F:aminopeptidase activity"/>
    <property type="evidence" value="ECO:0007669"/>
    <property type="project" value="UniProtKB-KW"/>
</dbReference>
<name>A0A1I0E0G4_9BACI</name>
<dbReference type="RefSeq" id="WP_090870100.1">
    <property type="nucleotide sequence ID" value="NZ_FOHE01000010.1"/>
</dbReference>
<dbReference type="PANTHER" id="PTHR36512:SF3">
    <property type="entry name" value="BLR5678 PROTEIN"/>
    <property type="match status" value="1"/>
</dbReference>
<gene>
    <name evidence="2" type="ORF">SAMN05216389_11049</name>
</gene>
<reference evidence="2 3" key="1">
    <citation type="submission" date="2016-10" db="EMBL/GenBank/DDBJ databases">
        <authorList>
            <person name="de Groot N.N."/>
        </authorList>
    </citation>
    <scope>NUCLEOTIDE SEQUENCE [LARGE SCALE GENOMIC DNA]</scope>
    <source>
        <strain evidence="2 3">IBRC-M 10780</strain>
    </source>
</reference>
<dbReference type="SUPFAM" id="SSF56266">
    <property type="entry name" value="DmpA/ArgJ-like"/>
    <property type="match status" value="1"/>
</dbReference>
<proteinExistence type="inferred from homology"/>
<protein>
    <submittedName>
        <fullName evidence="2">D-aminopeptidase</fullName>
    </submittedName>
</protein>
<dbReference type="Gene3D" id="3.60.70.12">
    <property type="entry name" value="L-amino peptidase D-ALA esterase/amidase"/>
    <property type="match status" value="1"/>
</dbReference>
<organism evidence="2 3">
    <name type="scientific">Oceanobacillus limi</name>
    <dbReference type="NCBI Taxonomy" id="930131"/>
    <lineage>
        <taxon>Bacteria</taxon>
        <taxon>Bacillati</taxon>
        <taxon>Bacillota</taxon>
        <taxon>Bacilli</taxon>
        <taxon>Bacillales</taxon>
        <taxon>Bacillaceae</taxon>
        <taxon>Oceanobacillus</taxon>
    </lineage>
</organism>
<dbReference type="PANTHER" id="PTHR36512">
    <property type="entry name" value="D-AMINOPEPTIDASE"/>
    <property type="match status" value="1"/>
</dbReference>
<evidence type="ECO:0000256" key="1">
    <source>
        <dbReference type="ARBA" id="ARBA00007068"/>
    </source>
</evidence>
<dbReference type="AlphaFoldDB" id="A0A1I0E0G4"/>
<dbReference type="Proteomes" id="UP000198618">
    <property type="component" value="Unassembled WGS sequence"/>
</dbReference>
<dbReference type="CDD" id="cd02253">
    <property type="entry name" value="DmpA"/>
    <property type="match status" value="1"/>
</dbReference>
<evidence type="ECO:0000313" key="2">
    <source>
        <dbReference type="EMBL" id="SET38536.1"/>
    </source>
</evidence>